<dbReference type="CDD" id="cd06170">
    <property type="entry name" value="LuxR_C_like"/>
    <property type="match status" value="1"/>
</dbReference>
<dbReference type="InterPro" id="IPR016032">
    <property type="entry name" value="Sig_transdc_resp-reg_C-effctor"/>
</dbReference>
<evidence type="ECO:0000256" key="2">
    <source>
        <dbReference type="PROSITE-ProRule" id="PRU00169"/>
    </source>
</evidence>
<evidence type="ECO:0000259" key="4">
    <source>
        <dbReference type="PROSITE" id="PS50110"/>
    </source>
</evidence>
<accession>C6E2Z2</accession>
<keyword evidence="1" id="KW-0238">DNA-binding</keyword>
<dbReference type="Pfam" id="PF00196">
    <property type="entry name" value="GerE"/>
    <property type="match status" value="1"/>
</dbReference>
<dbReference type="eggNOG" id="COG2197">
    <property type="taxonomic scope" value="Bacteria"/>
</dbReference>
<keyword evidence="2" id="KW-0597">Phosphoprotein</keyword>
<dbReference type="SMART" id="SM00421">
    <property type="entry name" value="HTH_LUXR"/>
    <property type="match status" value="1"/>
</dbReference>
<dbReference type="GO" id="GO:0006355">
    <property type="term" value="P:regulation of DNA-templated transcription"/>
    <property type="evidence" value="ECO:0007669"/>
    <property type="project" value="InterPro"/>
</dbReference>
<name>C6E2Z2_GEOSM</name>
<evidence type="ECO:0000256" key="1">
    <source>
        <dbReference type="ARBA" id="ARBA00023125"/>
    </source>
</evidence>
<dbReference type="PANTHER" id="PTHR43214">
    <property type="entry name" value="TWO-COMPONENT RESPONSE REGULATOR"/>
    <property type="match status" value="1"/>
</dbReference>
<dbReference type="PROSITE" id="PS50110">
    <property type="entry name" value="RESPONSE_REGULATORY"/>
    <property type="match status" value="1"/>
</dbReference>
<feature type="domain" description="Response regulatory" evidence="4">
    <location>
        <begin position="5"/>
        <end position="121"/>
    </location>
</feature>
<gene>
    <name evidence="5" type="ordered locus">GM21_1104</name>
</gene>
<protein>
    <submittedName>
        <fullName evidence="5">Two component transcriptional regulator, LuxR family</fullName>
    </submittedName>
</protein>
<dbReference type="PANTHER" id="PTHR43214:SF43">
    <property type="entry name" value="TWO-COMPONENT RESPONSE REGULATOR"/>
    <property type="match status" value="1"/>
</dbReference>
<dbReference type="SUPFAM" id="SSF52172">
    <property type="entry name" value="CheY-like"/>
    <property type="match status" value="1"/>
</dbReference>
<dbReference type="InterPro" id="IPR011006">
    <property type="entry name" value="CheY-like_superfamily"/>
</dbReference>
<dbReference type="InterPro" id="IPR001789">
    <property type="entry name" value="Sig_transdc_resp-reg_receiver"/>
</dbReference>
<dbReference type="InterPro" id="IPR039420">
    <property type="entry name" value="WalR-like"/>
</dbReference>
<dbReference type="PRINTS" id="PR00038">
    <property type="entry name" value="HTHLUXR"/>
</dbReference>
<evidence type="ECO:0000313" key="5">
    <source>
        <dbReference type="EMBL" id="ACT17165.1"/>
    </source>
</evidence>
<dbReference type="PROSITE" id="PS50043">
    <property type="entry name" value="HTH_LUXR_2"/>
    <property type="match status" value="1"/>
</dbReference>
<reference evidence="5" key="1">
    <citation type="submission" date="2009-07" db="EMBL/GenBank/DDBJ databases">
        <title>Complete sequence of Geobacter sp. M21.</title>
        <authorList>
            <consortium name="US DOE Joint Genome Institute"/>
            <person name="Lucas S."/>
            <person name="Copeland A."/>
            <person name="Lapidus A."/>
            <person name="Glavina del Rio T."/>
            <person name="Dalin E."/>
            <person name="Tice H."/>
            <person name="Bruce D."/>
            <person name="Goodwin L."/>
            <person name="Pitluck S."/>
            <person name="Saunders E."/>
            <person name="Brettin T."/>
            <person name="Detter J.C."/>
            <person name="Han C."/>
            <person name="Larimer F."/>
            <person name="Land M."/>
            <person name="Hauser L."/>
            <person name="Kyrpides N."/>
            <person name="Ovchinnikova G."/>
            <person name="Lovley D."/>
        </authorList>
    </citation>
    <scope>NUCLEOTIDE SEQUENCE [LARGE SCALE GENOMIC DNA]</scope>
    <source>
        <strain evidence="5">M21</strain>
    </source>
</reference>
<dbReference type="SUPFAM" id="SSF46894">
    <property type="entry name" value="C-terminal effector domain of the bipartite response regulators"/>
    <property type="match status" value="1"/>
</dbReference>
<proteinExistence type="predicted"/>
<dbReference type="InterPro" id="IPR000792">
    <property type="entry name" value="Tscrpt_reg_LuxR_C"/>
</dbReference>
<dbReference type="OrthoDB" id="9780312at2"/>
<dbReference type="SMART" id="SM00448">
    <property type="entry name" value="REC"/>
    <property type="match status" value="1"/>
</dbReference>
<sequence length="215" mass="23315">MRKIKTILMSDQILVRQCLWVLLEKAPELDLAAQLDFAATELEEVLELHSDLVIIDPDSSDIDGSDTIRSLVSGTFPAKALILSGRAEPKRVADLLNAGASGFVPKSSPVDELLWAVKAVTGNGFYLPPELDAVVRRKGSTWSAAQPQQVILTPREHDIMVLLAQGKSSRAVSEQLLISVKTVEAHRAHIMKKLGLSGMAALAKYALRAGFIPLD</sequence>
<feature type="modified residue" description="4-aspartylphosphate" evidence="2">
    <location>
        <position position="56"/>
    </location>
</feature>
<dbReference type="HOGENOM" id="CLU_000445_90_1_7"/>
<organism evidence="5">
    <name type="scientific">Geobacter sp. (strain M21)</name>
    <dbReference type="NCBI Taxonomy" id="443144"/>
    <lineage>
        <taxon>Bacteria</taxon>
        <taxon>Pseudomonadati</taxon>
        <taxon>Thermodesulfobacteriota</taxon>
        <taxon>Desulfuromonadia</taxon>
        <taxon>Geobacterales</taxon>
        <taxon>Geobacteraceae</taxon>
        <taxon>Geobacter</taxon>
    </lineage>
</organism>
<dbReference type="Gene3D" id="3.40.50.2300">
    <property type="match status" value="1"/>
</dbReference>
<dbReference type="AlphaFoldDB" id="C6E2Z2"/>
<dbReference type="GO" id="GO:0003677">
    <property type="term" value="F:DNA binding"/>
    <property type="evidence" value="ECO:0007669"/>
    <property type="project" value="UniProtKB-KW"/>
</dbReference>
<dbReference type="KEGG" id="gem:GM21_1104"/>
<dbReference type="EMBL" id="CP001661">
    <property type="protein sequence ID" value="ACT17165.1"/>
    <property type="molecule type" value="Genomic_DNA"/>
</dbReference>
<dbReference type="PROSITE" id="PS00622">
    <property type="entry name" value="HTH_LUXR_1"/>
    <property type="match status" value="1"/>
</dbReference>
<evidence type="ECO:0000259" key="3">
    <source>
        <dbReference type="PROSITE" id="PS50043"/>
    </source>
</evidence>
<dbReference type="Pfam" id="PF00072">
    <property type="entry name" value="Response_reg"/>
    <property type="match status" value="1"/>
</dbReference>
<feature type="domain" description="HTH luxR-type" evidence="3">
    <location>
        <begin position="145"/>
        <end position="210"/>
    </location>
</feature>
<dbReference type="GO" id="GO:0000160">
    <property type="term" value="P:phosphorelay signal transduction system"/>
    <property type="evidence" value="ECO:0007669"/>
    <property type="project" value="InterPro"/>
</dbReference>
<dbReference type="STRING" id="443144.GM21_1104"/>